<reference evidence="1 2" key="1">
    <citation type="submission" date="2019-07" db="EMBL/GenBank/DDBJ databases">
        <title>Whole genome shotgun sequence of Thiobacillus plumbophilus NBRC 107929.</title>
        <authorList>
            <person name="Hosoyama A."/>
            <person name="Uohara A."/>
            <person name="Ohji S."/>
            <person name="Ichikawa N."/>
        </authorList>
    </citation>
    <scope>NUCLEOTIDE SEQUENCE [LARGE SCALE GENOMIC DNA]</scope>
    <source>
        <strain evidence="1 2">NBRC 107929</strain>
    </source>
</reference>
<dbReference type="Pfam" id="PF10387">
    <property type="entry name" value="DUF2442"/>
    <property type="match status" value="1"/>
</dbReference>
<sequence>MSSLARAVNFDKDMMWVDLADGRKLGVPLAYFPRLLNAAPEKLPHYEISGGGTGLHWDELDEDISVEYLLLGVGDRTHANKAAA</sequence>
<proteinExistence type="predicted"/>
<dbReference type="RefSeq" id="WP_147070223.1">
    <property type="nucleotide sequence ID" value="NZ_AP021884.1"/>
</dbReference>
<dbReference type="Proteomes" id="UP000321337">
    <property type="component" value="Unassembled WGS sequence"/>
</dbReference>
<dbReference type="Gene3D" id="3.30.2020.40">
    <property type="entry name" value="Uncharacterised protein PF10387, DUF2442"/>
    <property type="match status" value="1"/>
</dbReference>
<dbReference type="OrthoDB" id="9807561at2"/>
<name>A0A512L458_9PROT</name>
<comment type="caution">
    <text evidence="1">The sequence shown here is derived from an EMBL/GenBank/DDBJ whole genome shotgun (WGS) entry which is preliminary data.</text>
</comment>
<evidence type="ECO:0000313" key="1">
    <source>
        <dbReference type="EMBL" id="GEP29258.1"/>
    </source>
</evidence>
<accession>A0A512L458</accession>
<dbReference type="InterPro" id="IPR018841">
    <property type="entry name" value="DUF2442"/>
</dbReference>
<dbReference type="AlphaFoldDB" id="A0A512L458"/>
<organism evidence="1 2">
    <name type="scientific">Sulfuriferula plumbiphila</name>
    <dbReference type="NCBI Taxonomy" id="171865"/>
    <lineage>
        <taxon>Bacteria</taxon>
        <taxon>Pseudomonadati</taxon>
        <taxon>Pseudomonadota</taxon>
        <taxon>Betaproteobacteria</taxon>
        <taxon>Nitrosomonadales</taxon>
        <taxon>Sulfuricellaceae</taxon>
        <taxon>Sulfuriferula</taxon>
    </lineage>
</organism>
<evidence type="ECO:0008006" key="3">
    <source>
        <dbReference type="Google" id="ProtNLM"/>
    </source>
</evidence>
<evidence type="ECO:0000313" key="2">
    <source>
        <dbReference type="Proteomes" id="UP000321337"/>
    </source>
</evidence>
<gene>
    <name evidence="1" type="ORF">TPL01_03960</name>
</gene>
<dbReference type="EMBL" id="BKAD01000003">
    <property type="protein sequence ID" value="GEP29258.1"/>
    <property type="molecule type" value="Genomic_DNA"/>
</dbReference>
<protein>
    <recommendedName>
        <fullName evidence="3">DUF2442 domain-containing protein</fullName>
    </recommendedName>
</protein>
<keyword evidence="2" id="KW-1185">Reference proteome</keyword>